<dbReference type="Pfam" id="PF25597">
    <property type="entry name" value="SH3_retrovirus"/>
    <property type="match status" value="1"/>
</dbReference>
<keyword evidence="5" id="KW-1185">Reference proteome</keyword>
<dbReference type="CDD" id="cd09272">
    <property type="entry name" value="RNase_HI_RT_Ty1"/>
    <property type="match status" value="1"/>
</dbReference>
<evidence type="ECO:0000313" key="5">
    <source>
        <dbReference type="Proteomes" id="UP001289374"/>
    </source>
</evidence>
<feature type="domain" description="Retroviral polymerase SH3-like" evidence="3">
    <location>
        <begin position="41"/>
        <end position="80"/>
    </location>
</feature>
<name>A0AAE2BW51_9LAMI</name>
<dbReference type="AlphaFoldDB" id="A0AAE2BW51"/>
<gene>
    <name evidence="4" type="ORF">Sango_1093400</name>
</gene>
<dbReference type="InterPro" id="IPR043502">
    <property type="entry name" value="DNA/RNA_pol_sf"/>
</dbReference>
<protein>
    <submittedName>
        <fullName evidence="4">Retrovirus-related Pol polyprotein from transposon RE1</fullName>
    </submittedName>
</protein>
<feature type="compositionally biased region" description="Low complexity" evidence="1">
    <location>
        <begin position="95"/>
        <end position="106"/>
    </location>
</feature>
<feature type="compositionally biased region" description="Polar residues" evidence="1">
    <location>
        <begin position="114"/>
        <end position="141"/>
    </location>
</feature>
<evidence type="ECO:0000259" key="2">
    <source>
        <dbReference type="Pfam" id="PF07727"/>
    </source>
</evidence>
<dbReference type="InterPro" id="IPR013103">
    <property type="entry name" value="RVT_2"/>
</dbReference>
<organism evidence="4 5">
    <name type="scientific">Sesamum angolense</name>
    <dbReference type="NCBI Taxonomy" id="2727404"/>
    <lineage>
        <taxon>Eukaryota</taxon>
        <taxon>Viridiplantae</taxon>
        <taxon>Streptophyta</taxon>
        <taxon>Embryophyta</taxon>
        <taxon>Tracheophyta</taxon>
        <taxon>Spermatophyta</taxon>
        <taxon>Magnoliopsida</taxon>
        <taxon>eudicotyledons</taxon>
        <taxon>Gunneridae</taxon>
        <taxon>Pentapetalae</taxon>
        <taxon>asterids</taxon>
        <taxon>lamiids</taxon>
        <taxon>Lamiales</taxon>
        <taxon>Pedaliaceae</taxon>
        <taxon>Sesamum</taxon>
    </lineage>
</organism>
<accession>A0AAE2BW51</accession>
<dbReference type="EMBL" id="JACGWL010000006">
    <property type="protein sequence ID" value="KAK4399873.1"/>
    <property type="molecule type" value="Genomic_DNA"/>
</dbReference>
<dbReference type="Proteomes" id="UP001289374">
    <property type="component" value="Unassembled WGS sequence"/>
</dbReference>
<dbReference type="SUPFAM" id="SSF56672">
    <property type="entry name" value="DNA/RNA polymerases"/>
    <property type="match status" value="1"/>
</dbReference>
<reference evidence="4" key="2">
    <citation type="journal article" date="2024" name="Plant">
        <title>Genomic evolution and insights into agronomic trait innovations of Sesamum species.</title>
        <authorList>
            <person name="Miao H."/>
            <person name="Wang L."/>
            <person name="Qu L."/>
            <person name="Liu H."/>
            <person name="Sun Y."/>
            <person name="Le M."/>
            <person name="Wang Q."/>
            <person name="Wei S."/>
            <person name="Zheng Y."/>
            <person name="Lin W."/>
            <person name="Duan Y."/>
            <person name="Cao H."/>
            <person name="Xiong S."/>
            <person name="Wang X."/>
            <person name="Wei L."/>
            <person name="Li C."/>
            <person name="Ma Q."/>
            <person name="Ju M."/>
            <person name="Zhao R."/>
            <person name="Li G."/>
            <person name="Mu C."/>
            <person name="Tian Q."/>
            <person name="Mei H."/>
            <person name="Zhang T."/>
            <person name="Gao T."/>
            <person name="Zhang H."/>
        </authorList>
    </citation>
    <scope>NUCLEOTIDE SEQUENCE</scope>
    <source>
        <strain evidence="4">K16</strain>
    </source>
</reference>
<evidence type="ECO:0000259" key="3">
    <source>
        <dbReference type="Pfam" id="PF25597"/>
    </source>
</evidence>
<dbReference type="PANTHER" id="PTHR11439:SF465">
    <property type="entry name" value="REVERSE TRANSCRIPTASE TY1_COPIA-TYPE DOMAIN-CONTAINING PROTEIN"/>
    <property type="match status" value="1"/>
</dbReference>
<comment type="caution">
    <text evidence="4">The sequence shown here is derived from an EMBL/GenBank/DDBJ whole genome shotgun (WGS) entry which is preliminary data.</text>
</comment>
<evidence type="ECO:0000256" key="1">
    <source>
        <dbReference type="SAM" id="MobiDB-lite"/>
    </source>
</evidence>
<feature type="domain" description="Reverse transcriptase Ty1/copia-type" evidence="2">
    <location>
        <begin position="193"/>
        <end position="402"/>
    </location>
</feature>
<dbReference type="Pfam" id="PF07727">
    <property type="entry name" value="RVT_2"/>
    <property type="match status" value="1"/>
</dbReference>
<dbReference type="PANTHER" id="PTHR11439">
    <property type="entry name" value="GAG-POL-RELATED RETROTRANSPOSON"/>
    <property type="match status" value="1"/>
</dbReference>
<dbReference type="InterPro" id="IPR057670">
    <property type="entry name" value="SH3_retrovirus"/>
</dbReference>
<reference evidence="4" key="1">
    <citation type="submission" date="2020-06" db="EMBL/GenBank/DDBJ databases">
        <authorList>
            <person name="Li T."/>
            <person name="Hu X."/>
            <person name="Zhang T."/>
            <person name="Song X."/>
            <person name="Zhang H."/>
            <person name="Dai N."/>
            <person name="Sheng W."/>
            <person name="Hou X."/>
            <person name="Wei L."/>
        </authorList>
    </citation>
    <scope>NUCLEOTIDE SEQUENCE</scope>
    <source>
        <strain evidence="4">K16</strain>
        <tissue evidence="4">Leaf</tissue>
    </source>
</reference>
<evidence type="ECO:0000313" key="4">
    <source>
        <dbReference type="EMBL" id="KAK4399873.1"/>
    </source>
</evidence>
<proteinExistence type="predicted"/>
<feature type="region of interest" description="Disordered" evidence="1">
    <location>
        <begin position="95"/>
        <end position="152"/>
    </location>
</feature>
<sequence>MKSYTINLHLISFFEPLDASVFLPMFSHIKQNLNLEPLNVCFIGYAQGQKGYKLYDLEHHSVFVSRDVTFHENYFPYKHTSDISTSCPIPLPISSSSVPTSEGSAPVPDIHTDQPITSVPISDFSSESSPVRNETSLSRLPSTEPLRKSTRSTHPPVWLKDFVFQEPRTYTQAKEHSEWQQAMHQELTALEENKTWEVVDLPSDKRAIGCKWVYKVKLKPDGSVDRYKARLVAKGYNQIEGIDYVERFSPVAKAVTVRIFLALASGYSWAIHQVDINNAFLHGYLDEDIYMIPPEGYNVSQGKVCKLRRSLYGLKQASRQWNQEFTSQLLKYGFMQSQNDHCLFIQTRAHDVVFLLVYVDDVLITSSKESLISPVKDYLHKLFTIKDMGPAKYFLGLEIARSLQSVVTPLPLGLKLTSCGGPVLVDPEPYRRLIGRLLYLSFTRPDVSYGAQQLSQFVHRPCQQHLDAALHLVRYLKGSPTKGLFFPVTNSFSLKAYCDADWASCIDSRRSLTGYCVFLGSALISWKTRNSPVSRSSAEAEYRSLASTVCELRWISYLLQDFRVHVQTPIPLFCDNQAAVHITANPIFHERTKHLEIDCHLVREKYKEGFVLPSHISGKQQLADIFTKCLPGPAFSTLLFKLGLVDFSPSPT</sequence>